<dbReference type="Proteomes" id="UP000008394">
    <property type="component" value="Chromosome"/>
</dbReference>
<sequence>MAGGDMAHHGTSWDGWRRWRARRLRMVRLWMLRLLRMQHELLILALCLVCGAVAPLAVSSSEIHGMELVAGCTAIAGEMCHARMLSPVPDGLIVRGFDRPEWQWSPGHRGVDISLNGMHELLAPSDGAISFSGMVAGKSVVSIDTGPYTLTFEPAHTQLAVGDKVHRGKRFASVGGQSDHCGESCVHWGVKRTGRRDYLDPASFLRPMQIRLVPYSE</sequence>
<proteinExistence type="predicted"/>
<dbReference type="Pfam" id="PF01551">
    <property type="entry name" value="Peptidase_M23"/>
    <property type="match status" value="1"/>
</dbReference>
<evidence type="ECO:0000313" key="3">
    <source>
        <dbReference type="Proteomes" id="UP000008394"/>
    </source>
</evidence>
<reference evidence="2 3" key="1">
    <citation type="journal article" date="2011" name="J. Bacteriol.">
        <title>Genome Sequence of the Probiotic Strain Bifidobacterium animalis subsp. lactis CNCM I-2494.</title>
        <authorList>
            <person name="Chervaux C."/>
            <person name="Grimaldi C."/>
            <person name="Bolotin A."/>
            <person name="Quinquis B."/>
            <person name="Legrain-Raspaud S."/>
            <person name="van Hylckama Vlieg J.E."/>
            <person name="Denariaz G."/>
            <person name="Smokvina T."/>
        </authorList>
    </citation>
    <scope>NUCLEOTIDE SEQUENCE [LARGE SCALE GENOMIC DNA]</scope>
    <source>
        <strain evidence="2 3">CNCM I-2494</strain>
    </source>
</reference>
<dbReference type="EMBL" id="CP002915">
    <property type="protein sequence ID" value="AEK30222.1"/>
    <property type="molecule type" value="Genomic_DNA"/>
</dbReference>
<evidence type="ECO:0000313" key="2">
    <source>
        <dbReference type="EMBL" id="AEK30222.1"/>
    </source>
</evidence>
<dbReference type="InterPro" id="IPR016047">
    <property type="entry name" value="M23ase_b-sheet_dom"/>
</dbReference>
<organism evidence="2 3">
    <name type="scientific">Bifidobacterium animalis subsp. lactis CNCM I-2494</name>
    <dbReference type="NCBI Taxonomy" id="1042403"/>
    <lineage>
        <taxon>Bacteria</taxon>
        <taxon>Bacillati</taxon>
        <taxon>Actinomycetota</taxon>
        <taxon>Actinomycetes</taxon>
        <taxon>Bifidobacteriales</taxon>
        <taxon>Bifidobacteriaceae</taxon>
        <taxon>Bifidobacterium</taxon>
    </lineage>
</organism>
<dbReference type="AlphaFoldDB" id="A0A806FV69"/>
<dbReference type="Gene3D" id="2.70.70.10">
    <property type="entry name" value="Glucose Permease (Domain IIA)"/>
    <property type="match status" value="1"/>
</dbReference>
<gene>
    <name evidence="2" type="ORF">BALAC2494_00364</name>
</gene>
<dbReference type="InterPro" id="IPR011055">
    <property type="entry name" value="Dup_hybrid_motif"/>
</dbReference>
<feature type="domain" description="M23ase beta-sheet core" evidence="1">
    <location>
        <begin position="107"/>
        <end position="195"/>
    </location>
</feature>
<dbReference type="SUPFAM" id="SSF51261">
    <property type="entry name" value="Duplicated hybrid motif"/>
    <property type="match status" value="1"/>
</dbReference>
<name>A0A806FV69_BIFAN</name>
<dbReference type="KEGG" id="bnm:BALAC2494_00364"/>
<evidence type="ECO:0000259" key="1">
    <source>
        <dbReference type="Pfam" id="PF01551"/>
    </source>
</evidence>
<accession>A0A806FV69</accession>
<protein>
    <submittedName>
        <fullName evidence="2">Peptidoglycan-specific endopeptidase, M23 family</fullName>
    </submittedName>
</protein>